<dbReference type="GO" id="GO:0005524">
    <property type="term" value="F:ATP binding"/>
    <property type="evidence" value="ECO:0007669"/>
    <property type="project" value="UniProtKB-KW"/>
</dbReference>
<dbReference type="GO" id="GO:0006355">
    <property type="term" value="P:regulation of DNA-templated transcription"/>
    <property type="evidence" value="ECO:0007669"/>
    <property type="project" value="InterPro"/>
</dbReference>
<dbReference type="eggNOG" id="arCOG01940">
    <property type="taxonomic scope" value="Archaea"/>
</dbReference>
<dbReference type="SUPFAM" id="SSF55681">
    <property type="entry name" value="Class II aaRS and biotin synthetases"/>
    <property type="match status" value="1"/>
</dbReference>
<dbReference type="InterPro" id="IPR008988">
    <property type="entry name" value="Transcriptional_repressor_C"/>
</dbReference>
<evidence type="ECO:0000256" key="1">
    <source>
        <dbReference type="ARBA" id="ARBA00022598"/>
    </source>
</evidence>
<proteinExistence type="inferred from homology"/>
<dbReference type="RefSeq" id="WP_148700692.1">
    <property type="nucleotide sequence ID" value="NZ_CP007174.1"/>
</dbReference>
<dbReference type="AlphaFoldDB" id="A0A075MSE5"/>
<evidence type="ECO:0000313" key="6">
    <source>
        <dbReference type="Proteomes" id="UP000028194"/>
    </source>
</evidence>
<dbReference type="STRING" id="1459636.NTE_01982"/>
<reference evidence="5 6" key="1">
    <citation type="journal article" date="2014" name="PLoS ONE">
        <title>Genome Sequence of Candidatus Nitrososphaera evergladensis from Group I.1b Enriched from Everglades Soil Reveals Novel Genomic Features of the Ammonia-Oxidizing Archaea.</title>
        <authorList>
            <person name="Zhalnina K.V."/>
            <person name="Dias R."/>
            <person name="Leonard M.T."/>
            <person name="Dorr de Quadros P."/>
            <person name="Camargo F.A."/>
            <person name="Drew J.C."/>
            <person name="Farmerie W.G."/>
            <person name="Daroub S.H."/>
            <person name="Triplett E.W."/>
        </authorList>
    </citation>
    <scope>NUCLEOTIDE SEQUENCE [LARGE SCALE GENOMIC DNA]</scope>
    <source>
        <strain evidence="5 6">SR1</strain>
    </source>
</reference>
<name>A0A075MSE5_9ARCH</name>
<feature type="domain" description="BPL/LPL catalytic" evidence="4">
    <location>
        <begin position="79"/>
        <end position="277"/>
    </location>
</feature>
<dbReference type="Gene3D" id="1.10.10.10">
    <property type="entry name" value="Winged helix-like DNA-binding domain superfamily/Winged helix DNA-binding domain"/>
    <property type="match status" value="1"/>
</dbReference>
<keyword evidence="1 5" id="KW-0436">Ligase</keyword>
<dbReference type="InterPro" id="IPR030855">
    <property type="entry name" value="Bifunct_BirA"/>
</dbReference>
<dbReference type="CDD" id="cd16442">
    <property type="entry name" value="BPL"/>
    <property type="match status" value="1"/>
</dbReference>
<sequence length="349" mass="38105">MVRVAQSGDNSYHRLQEFLELLKKSQDFASGQSLAKRAGISRSAVWKQVRGLRQYGYKIESLHGKGYRLAGGTTHPVPWELAKILKTSFVGKGRIVYRDSADSTQNIAIALAEKHEDVHGAVVIAEQQVSGRGRMKRKWLSPRGGVWVSVVLKPPVPTAASTMLPFVAALAVCDAVRQETGLLATLKWPNDVMINGKKTAGILVDISAEAETVNYAVIGIGINANVDTSRIKNTIVGDRRGRPAITSLKEELGHDVNRLELARLLFEHLERFYGMLLESGGPEKIVAEWRRRSDMLGKKVSVAQAQHGKASSFVDGIAADINDDGSLLIETESGTTVNVVSGDVHVMRY</sequence>
<keyword evidence="6" id="KW-1185">Reference proteome</keyword>
<evidence type="ECO:0000256" key="3">
    <source>
        <dbReference type="ARBA" id="ARBA00022840"/>
    </source>
</evidence>
<dbReference type="NCBIfam" id="TIGR00121">
    <property type="entry name" value="birA_ligase"/>
    <property type="match status" value="1"/>
</dbReference>
<dbReference type="SUPFAM" id="SSF46785">
    <property type="entry name" value="Winged helix' DNA-binding domain"/>
    <property type="match status" value="1"/>
</dbReference>
<dbReference type="Pfam" id="PF02237">
    <property type="entry name" value="BPL_C"/>
    <property type="match status" value="1"/>
</dbReference>
<organism evidence="5 6">
    <name type="scientific">Candidatus Nitrososphaera evergladensis SR1</name>
    <dbReference type="NCBI Taxonomy" id="1459636"/>
    <lineage>
        <taxon>Archaea</taxon>
        <taxon>Nitrososphaerota</taxon>
        <taxon>Nitrososphaeria</taxon>
        <taxon>Nitrososphaerales</taxon>
        <taxon>Nitrososphaeraceae</taxon>
        <taxon>Nitrososphaera</taxon>
    </lineage>
</organism>
<dbReference type="PANTHER" id="PTHR12835">
    <property type="entry name" value="BIOTIN PROTEIN LIGASE"/>
    <property type="match status" value="1"/>
</dbReference>
<keyword evidence="3" id="KW-0067">ATP-binding</keyword>
<gene>
    <name evidence="5" type="ORF">NTE_01982</name>
</gene>
<dbReference type="GO" id="GO:0004077">
    <property type="term" value="F:biotin--[biotin carboxyl-carrier protein] ligase activity"/>
    <property type="evidence" value="ECO:0007669"/>
    <property type="project" value="UniProtKB-EC"/>
</dbReference>
<dbReference type="InterPro" id="IPR004143">
    <property type="entry name" value="BPL_LPL_catalytic"/>
</dbReference>
<evidence type="ECO:0000259" key="4">
    <source>
        <dbReference type="PROSITE" id="PS51733"/>
    </source>
</evidence>
<dbReference type="SUPFAM" id="SSF50037">
    <property type="entry name" value="C-terminal domain of transcriptional repressors"/>
    <property type="match status" value="1"/>
</dbReference>
<dbReference type="GO" id="GO:0005737">
    <property type="term" value="C:cytoplasm"/>
    <property type="evidence" value="ECO:0007669"/>
    <property type="project" value="TreeGrafter"/>
</dbReference>
<dbReference type="Pfam" id="PF03099">
    <property type="entry name" value="BPL_LplA_LipB"/>
    <property type="match status" value="1"/>
</dbReference>
<protein>
    <submittedName>
        <fullName evidence="5">BirA, biotin-(Acetyl-CoA-carboxylase) ligase</fullName>
        <ecNumber evidence="5">6.3.4.15</ecNumber>
    </submittedName>
</protein>
<keyword evidence="2" id="KW-0547">Nucleotide-binding</keyword>
<dbReference type="Proteomes" id="UP000028194">
    <property type="component" value="Chromosome"/>
</dbReference>
<dbReference type="EMBL" id="CP007174">
    <property type="protein sequence ID" value="AIF84040.1"/>
    <property type="molecule type" value="Genomic_DNA"/>
</dbReference>
<dbReference type="InterPro" id="IPR045864">
    <property type="entry name" value="aa-tRNA-synth_II/BPL/LPL"/>
</dbReference>
<dbReference type="InterPro" id="IPR003142">
    <property type="entry name" value="BPL_C"/>
</dbReference>
<dbReference type="EC" id="6.3.4.15" evidence="5"/>
<dbReference type="PANTHER" id="PTHR12835:SF5">
    <property type="entry name" value="BIOTIN--PROTEIN LIGASE"/>
    <property type="match status" value="1"/>
</dbReference>
<dbReference type="HAMAP" id="MF_00978">
    <property type="entry name" value="Bifunct_BirA"/>
    <property type="match status" value="1"/>
</dbReference>
<dbReference type="OrthoDB" id="46252at2157"/>
<dbReference type="Pfam" id="PF08279">
    <property type="entry name" value="HTH_11"/>
    <property type="match status" value="1"/>
</dbReference>
<accession>A0A075MSE5</accession>
<dbReference type="HOGENOM" id="CLU_051096_0_0_2"/>
<dbReference type="InterPro" id="IPR036388">
    <property type="entry name" value="WH-like_DNA-bd_sf"/>
</dbReference>
<dbReference type="InterPro" id="IPR013196">
    <property type="entry name" value="HTH_11"/>
</dbReference>
<dbReference type="KEGG" id="nev:NTE_01982"/>
<dbReference type="GeneID" id="41597730"/>
<evidence type="ECO:0000313" key="5">
    <source>
        <dbReference type="EMBL" id="AIF84040.1"/>
    </source>
</evidence>
<dbReference type="PROSITE" id="PS51733">
    <property type="entry name" value="BPL_LPL_CATALYTIC"/>
    <property type="match status" value="1"/>
</dbReference>
<evidence type="ECO:0000256" key="2">
    <source>
        <dbReference type="ARBA" id="ARBA00022741"/>
    </source>
</evidence>
<dbReference type="Gene3D" id="3.30.930.10">
    <property type="entry name" value="Bira Bifunctional Protein, Domain 2"/>
    <property type="match status" value="1"/>
</dbReference>
<dbReference type="Gene3D" id="2.30.30.100">
    <property type="match status" value="1"/>
</dbReference>
<dbReference type="InterPro" id="IPR036390">
    <property type="entry name" value="WH_DNA-bd_sf"/>
</dbReference>
<dbReference type="InterPro" id="IPR004408">
    <property type="entry name" value="Biotin_CoA_COase_ligase"/>
</dbReference>